<dbReference type="AlphaFoldDB" id="A0A0P9DE57"/>
<keyword evidence="3" id="KW-1185">Reference proteome</keyword>
<accession>A0A0P9DE57</accession>
<protein>
    <submittedName>
        <fullName evidence="2">Uncharacterized protein</fullName>
    </submittedName>
</protein>
<dbReference type="PROSITE" id="PS51257">
    <property type="entry name" value="PROKAR_LIPOPROTEIN"/>
    <property type="match status" value="1"/>
</dbReference>
<dbReference type="Proteomes" id="UP000050509">
    <property type="component" value="Unassembled WGS sequence"/>
</dbReference>
<sequence>MKAYSGLMAVALLAAALLMSACGAAPEAATDEAKPVTVESLTGASEPTKETLTEDAAKRLDIQTAAVSEADLAGVKHTTVPYASVIYDTEGATWVYLNTEPNTFVRHGITVNDIQGDTAFLADTLPAGSSVVTVGVAELYGAESEFEEE</sequence>
<feature type="chain" id="PRO_5006156200" evidence="1">
    <location>
        <begin position="25"/>
        <end position="149"/>
    </location>
</feature>
<dbReference type="Gene3D" id="2.40.420.20">
    <property type="match status" value="1"/>
</dbReference>
<dbReference type="EMBL" id="LJCR01002722">
    <property type="protein sequence ID" value="KPV48350.1"/>
    <property type="molecule type" value="Genomic_DNA"/>
</dbReference>
<keyword evidence="1" id="KW-0732">Signal</keyword>
<gene>
    <name evidence="2" type="ORF">SE17_38530</name>
</gene>
<reference evidence="2 3" key="1">
    <citation type="submission" date="2015-09" db="EMBL/GenBank/DDBJ databases">
        <title>Draft genome sequence of Kouleothrix aurantiaca JCM 19913.</title>
        <authorList>
            <person name="Hemp J."/>
        </authorList>
    </citation>
    <scope>NUCLEOTIDE SEQUENCE [LARGE SCALE GENOMIC DNA]</scope>
    <source>
        <strain evidence="2 3">COM-B</strain>
    </source>
</reference>
<evidence type="ECO:0000313" key="2">
    <source>
        <dbReference type="EMBL" id="KPV48350.1"/>
    </source>
</evidence>
<comment type="caution">
    <text evidence="2">The sequence shown here is derived from an EMBL/GenBank/DDBJ whole genome shotgun (WGS) entry which is preliminary data.</text>
</comment>
<proteinExistence type="predicted"/>
<evidence type="ECO:0000313" key="3">
    <source>
        <dbReference type="Proteomes" id="UP000050509"/>
    </source>
</evidence>
<organism evidence="2 3">
    <name type="scientific">Kouleothrix aurantiaca</name>
    <dbReference type="NCBI Taxonomy" id="186479"/>
    <lineage>
        <taxon>Bacteria</taxon>
        <taxon>Bacillati</taxon>
        <taxon>Chloroflexota</taxon>
        <taxon>Chloroflexia</taxon>
        <taxon>Chloroflexales</taxon>
        <taxon>Roseiflexineae</taxon>
        <taxon>Roseiflexaceae</taxon>
        <taxon>Kouleothrix</taxon>
    </lineage>
</organism>
<name>A0A0P9DE57_9CHLR</name>
<feature type="signal peptide" evidence="1">
    <location>
        <begin position="1"/>
        <end position="24"/>
    </location>
</feature>
<evidence type="ECO:0000256" key="1">
    <source>
        <dbReference type="SAM" id="SignalP"/>
    </source>
</evidence>